<keyword evidence="5" id="KW-1185">Reference proteome</keyword>
<dbReference type="PROSITE" id="PS51318">
    <property type="entry name" value="TAT"/>
    <property type="match status" value="1"/>
</dbReference>
<dbReference type="PANTHER" id="PTHR40469:SF2">
    <property type="entry name" value="GALACTOSE-BINDING DOMAIN-LIKE SUPERFAMILY PROTEIN"/>
    <property type="match status" value="1"/>
</dbReference>
<dbReference type="Proteomes" id="UP000023772">
    <property type="component" value="Chromosome"/>
</dbReference>
<evidence type="ECO:0000313" key="4">
    <source>
        <dbReference type="EMBL" id="SES79940.1"/>
    </source>
</evidence>
<gene>
    <name evidence="3" type="ORF">FH5T_08895</name>
    <name evidence="4" type="ORF">SAMN05444285_102110</name>
</gene>
<dbReference type="NCBIfam" id="TIGR01409">
    <property type="entry name" value="TAT_signal_seq"/>
    <property type="match status" value="1"/>
</dbReference>
<dbReference type="eggNOG" id="COG3828">
    <property type="taxonomic scope" value="Bacteria"/>
</dbReference>
<dbReference type="AlphaFoldDB" id="X5DF55"/>
<sequence>MLHKSRRNFIKTAALAGAGLLFLTPKSYAVEKMQNNNSLKGKKVLYVYGGWSGHEPQQSVDVFVPWLKSEGAELTVSDNLDSYLDEELMGSVDLIIQSWTMGTITNEQEKGLLKAVRNGAGFSGWHGGIGDSFRNNTEYQFMVGGQWVAHPGGVTDYSVQITDKNDPVTKGMDDFKMHSEQYYMHIDPNVKVLATTEFTAEHASWIDECVMPVVWKKYYGNGRIFYSSLGHVMTDFEVTEALEIMKRGIRWAAESKYSPKETWVSPVYK</sequence>
<dbReference type="RefSeq" id="WP_081804806.1">
    <property type="nucleotide sequence ID" value="NZ_FOHT01000002.1"/>
</dbReference>
<reference evidence="4 6" key="2">
    <citation type="submission" date="2016-10" db="EMBL/GenBank/DDBJ databases">
        <authorList>
            <person name="de Groot N.N."/>
        </authorList>
    </citation>
    <scope>NUCLEOTIDE SEQUENCE [LARGE SCALE GENOMIC DNA]</scope>
    <source>
        <strain evidence="4 6">DSM 25947</strain>
    </source>
</reference>
<organism evidence="4 6">
    <name type="scientific">Draconibacterium orientale</name>
    <dbReference type="NCBI Taxonomy" id="1168034"/>
    <lineage>
        <taxon>Bacteria</taxon>
        <taxon>Pseudomonadati</taxon>
        <taxon>Bacteroidota</taxon>
        <taxon>Bacteroidia</taxon>
        <taxon>Marinilabiliales</taxon>
        <taxon>Prolixibacteraceae</taxon>
        <taxon>Draconibacterium</taxon>
    </lineage>
</organism>
<dbReference type="InterPro" id="IPR006311">
    <property type="entry name" value="TAT_signal"/>
</dbReference>
<dbReference type="InterPro" id="IPR019546">
    <property type="entry name" value="TAT_signal_bac_arc"/>
</dbReference>
<protein>
    <recommendedName>
        <fullName evidence="2">ThuA-like domain-containing protein</fullName>
    </recommendedName>
</protein>
<dbReference type="OrthoDB" id="9775889at2"/>
<dbReference type="SUPFAM" id="SSF52317">
    <property type="entry name" value="Class I glutamine amidotransferase-like"/>
    <property type="match status" value="1"/>
</dbReference>
<name>X5DF55_9BACT</name>
<proteinExistence type="predicted"/>
<dbReference type="STRING" id="1168034.FH5T_08895"/>
<keyword evidence="1" id="KW-0732">Signal</keyword>
<dbReference type="KEGG" id="dori:FH5T_08895"/>
<feature type="domain" description="ThuA-like" evidence="2">
    <location>
        <begin position="43"/>
        <end position="252"/>
    </location>
</feature>
<evidence type="ECO:0000259" key="2">
    <source>
        <dbReference type="Pfam" id="PF06283"/>
    </source>
</evidence>
<dbReference type="EMBL" id="FOHT01000002">
    <property type="protein sequence ID" value="SES79940.1"/>
    <property type="molecule type" value="Genomic_DNA"/>
</dbReference>
<evidence type="ECO:0000313" key="5">
    <source>
        <dbReference type="Proteomes" id="UP000023772"/>
    </source>
</evidence>
<reference evidence="3 5" key="1">
    <citation type="submission" date="2014-03" db="EMBL/GenBank/DDBJ databases">
        <title>Complete genome sequence of a deeply braunched marine Bacteroidia bacterium Draconibacterium orientale type strain FH5T.</title>
        <authorList>
            <person name="Li X."/>
            <person name="Wang X."/>
            <person name="Xie Z."/>
            <person name="Du Z."/>
            <person name="Chen G."/>
        </authorList>
    </citation>
    <scope>NUCLEOTIDE SEQUENCE [LARGE SCALE GENOMIC DNA]</scope>
    <source>
        <strain evidence="3 5">FH5</strain>
    </source>
</reference>
<dbReference type="Proteomes" id="UP000181981">
    <property type="component" value="Unassembled WGS sequence"/>
</dbReference>
<dbReference type="Gene3D" id="3.40.50.880">
    <property type="match status" value="1"/>
</dbReference>
<evidence type="ECO:0000256" key="1">
    <source>
        <dbReference type="SAM" id="SignalP"/>
    </source>
</evidence>
<dbReference type="Pfam" id="PF06283">
    <property type="entry name" value="ThuA"/>
    <property type="match status" value="1"/>
</dbReference>
<evidence type="ECO:0000313" key="6">
    <source>
        <dbReference type="Proteomes" id="UP000181981"/>
    </source>
</evidence>
<dbReference type="InterPro" id="IPR029062">
    <property type="entry name" value="Class_I_gatase-like"/>
</dbReference>
<accession>X5DF55</accession>
<feature type="signal peptide" evidence="1">
    <location>
        <begin position="1"/>
        <end position="29"/>
    </location>
</feature>
<dbReference type="HOGENOM" id="CLU_100195_0_0_10"/>
<evidence type="ECO:0000313" key="3">
    <source>
        <dbReference type="EMBL" id="AHW59669.1"/>
    </source>
</evidence>
<dbReference type="InterPro" id="IPR029010">
    <property type="entry name" value="ThuA-like"/>
</dbReference>
<dbReference type="EMBL" id="CP007451">
    <property type="protein sequence ID" value="AHW59669.1"/>
    <property type="molecule type" value="Genomic_DNA"/>
</dbReference>
<feature type="chain" id="PRO_5010514900" description="ThuA-like domain-containing protein" evidence="1">
    <location>
        <begin position="30"/>
        <end position="269"/>
    </location>
</feature>
<dbReference type="PANTHER" id="PTHR40469">
    <property type="entry name" value="SECRETED GLYCOSYL HYDROLASE"/>
    <property type="match status" value="1"/>
</dbReference>